<dbReference type="EMBL" id="GBRH01170651">
    <property type="protein sequence ID" value="JAE27245.1"/>
    <property type="molecule type" value="Transcribed_RNA"/>
</dbReference>
<reference evidence="1" key="2">
    <citation type="journal article" date="2015" name="Data Brief">
        <title>Shoot transcriptome of the giant reed, Arundo donax.</title>
        <authorList>
            <person name="Barrero R.A."/>
            <person name="Guerrero F.D."/>
            <person name="Moolhuijzen P."/>
            <person name="Goolsby J.A."/>
            <person name="Tidwell J."/>
            <person name="Bellgard S.E."/>
            <person name="Bellgard M.I."/>
        </authorList>
    </citation>
    <scope>NUCLEOTIDE SEQUENCE</scope>
    <source>
        <tissue evidence="1">Shoot tissue taken approximately 20 cm above the soil surface</tissue>
    </source>
</reference>
<accession>A0A0A9GQ24</accession>
<organism evidence="1">
    <name type="scientific">Arundo donax</name>
    <name type="common">Giant reed</name>
    <name type="synonym">Donax arundinaceus</name>
    <dbReference type="NCBI Taxonomy" id="35708"/>
    <lineage>
        <taxon>Eukaryota</taxon>
        <taxon>Viridiplantae</taxon>
        <taxon>Streptophyta</taxon>
        <taxon>Embryophyta</taxon>
        <taxon>Tracheophyta</taxon>
        <taxon>Spermatophyta</taxon>
        <taxon>Magnoliopsida</taxon>
        <taxon>Liliopsida</taxon>
        <taxon>Poales</taxon>
        <taxon>Poaceae</taxon>
        <taxon>PACMAD clade</taxon>
        <taxon>Arundinoideae</taxon>
        <taxon>Arundineae</taxon>
        <taxon>Arundo</taxon>
    </lineage>
</organism>
<proteinExistence type="predicted"/>
<evidence type="ECO:0000313" key="1">
    <source>
        <dbReference type="EMBL" id="JAE27245.1"/>
    </source>
</evidence>
<sequence length="66" mass="8289">MSIMLLFNRNMLRFHYHNHRIHLLGLRQQYHLHLLELRHYQHRSFHVHLLGWCHLCQCQTRATHIQ</sequence>
<protein>
    <submittedName>
        <fullName evidence="1">Uncharacterized protein</fullName>
    </submittedName>
</protein>
<reference evidence="1" key="1">
    <citation type="submission" date="2014-09" db="EMBL/GenBank/DDBJ databases">
        <authorList>
            <person name="Magalhaes I.L.F."/>
            <person name="Oliveira U."/>
            <person name="Santos F.R."/>
            <person name="Vidigal T.H.D.A."/>
            <person name="Brescovit A.D."/>
            <person name="Santos A.J."/>
        </authorList>
    </citation>
    <scope>NUCLEOTIDE SEQUENCE</scope>
    <source>
        <tissue evidence="1">Shoot tissue taken approximately 20 cm above the soil surface</tissue>
    </source>
</reference>
<dbReference type="AlphaFoldDB" id="A0A0A9GQ24"/>
<name>A0A0A9GQ24_ARUDO</name>